<comment type="similarity">
    <text evidence="7">Belongs to the Psb30/Ycf12 family.</text>
</comment>
<dbReference type="EMBL" id="KM462888">
    <property type="protein sequence ID" value="AIT95711.1"/>
    <property type="molecule type" value="Genomic_DNA"/>
</dbReference>
<keyword evidence="3 7" id="KW-0812">Transmembrane</keyword>
<protein>
    <recommendedName>
        <fullName evidence="7">Photosystem II reaction center protein Psb30</fullName>
    </recommendedName>
    <alternativeName>
        <fullName evidence="7">Photosystem II reaction center protein Ycf12</fullName>
    </alternativeName>
</protein>
<evidence type="ECO:0000256" key="1">
    <source>
        <dbReference type="ARBA" id="ARBA00004167"/>
    </source>
</evidence>
<comment type="function">
    <text evidence="7">A core subunit of photosystem II (PSII), probably helps stabilize the reaction center.</text>
</comment>
<gene>
    <name evidence="7 8" type="primary">ycf12</name>
    <name evidence="7" type="synonym">psb30</name>
</gene>
<keyword evidence="7" id="KW-0793">Thylakoid</keyword>
<dbReference type="Pfam" id="PF05969">
    <property type="entry name" value="PSII_Ycf12"/>
    <property type="match status" value="1"/>
</dbReference>
<sequence>MNFEIVLQLSALVFIVAAGPLVIVLLSARGGNL</sequence>
<dbReference type="GeneID" id="22161384"/>
<organism evidence="8">
    <name type="scientific">Marvania geminata</name>
    <dbReference type="NCBI Taxonomy" id="97105"/>
    <lineage>
        <taxon>Eukaryota</taxon>
        <taxon>Viridiplantae</taxon>
        <taxon>Chlorophyta</taxon>
        <taxon>core chlorophytes</taxon>
        <taxon>Trebouxiophyceae</taxon>
        <taxon>Chlorellales</taxon>
        <taxon>Chlorellaceae</taxon>
        <taxon>Marvania</taxon>
    </lineage>
</organism>
<comment type="subcellular location">
    <subcellularLocation>
        <location evidence="1">Membrane</location>
        <topology evidence="1">Single-pass membrane protein</topology>
    </subcellularLocation>
    <subcellularLocation>
        <location evidence="7">Plastid</location>
        <location evidence="7">Chloroplast thylakoid membrane</location>
        <topology evidence="7">Single-pass membrane protein</topology>
    </subcellularLocation>
</comment>
<evidence type="ECO:0000256" key="7">
    <source>
        <dbReference type="HAMAP-Rule" id="MF_01329"/>
    </source>
</evidence>
<keyword evidence="4 7" id="KW-1133">Transmembrane helix</keyword>
<name>A0A097KRA2_9CHLO</name>
<keyword evidence="5 7" id="KW-0472">Membrane</keyword>
<geneLocation type="chloroplast" evidence="8"/>
<evidence type="ECO:0000256" key="4">
    <source>
        <dbReference type="ARBA" id="ARBA00022989"/>
    </source>
</evidence>
<comment type="subunit">
    <text evidence="7">PSII is composed of 1 copy each of membrane proteins PsbA, PsbB, PsbC, PsbD, PsbE, PsbF, PsbH, PsbI, PsbJ, PsbK, PsbL, PsbM, PsbT, PsbX, PsbY, PsbZ, Psb30/Ycf12, peripheral proteins of the oxygen-evolving complex and a large number of cofactors. It forms dimeric complexes.</text>
</comment>
<keyword evidence="6 7" id="KW-0604">Photosystem II</keyword>
<dbReference type="InterPro" id="IPR010284">
    <property type="entry name" value="PSII_Ycf12_core-subunit"/>
</dbReference>
<evidence type="ECO:0000256" key="2">
    <source>
        <dbReference type="ARBA" id="ARBA00022531"/>
    </source>
</evidence>
<keyword evidence="8" id="KW-0150">Chloroplast</keyword>
<evidence type="ECO:0000256" key="5">
    <source>
        <dbReference type="ARBA" id="ARBA00023136"/>
    </source>
</evidence>
<evidence type="ECO:0000256" key="6">
    <source>
        <dbReference type="ARBA" id="ARBA00023276"/>
    </source>
</evidence>
<dbReference type="NCBIfam" id="NF010239">
    <property type="entry name" value="PRK13686.1"/>
    <property type="match status" value="1"/>
</dbReference>
<proteinExistence type="inferred from homology"/>
<dbReference type="HAMAP" id="MF_01329">
    <property type="entry name" value="PSII_Psb30_Ycf12"/>
    <property type="match status" value="1"/>
</dbReference>
<dbReference type="GO" id="GO:0015979">
    <property type="term" value="P:photosynthesis"/>
    <property type="evidence" value="ECO:0007669"/>
    <property type="project" value="UniProtKB-KW"/>
</dbReference>
<accession>A0A097KRA2</accession>
<evidence type="ECO:0000313" key="8">
    <source>
        <dbReference type="EMBL" id="AIT95711.1"/>
    </source>
</evidence>
<dbReference type="GO" id="GO:0009523">
    <property type="term" value="C:photosystem II"/>
    <property type="evidence" value="ECO:0007669"/>
    <property type="project" value="UniProtKB-KW"/>
</dbReference>
<dbReference type="RefSeq" id="YP_009106856.1">
    <property type="nucleotide sequence ID" value="NC_025549.1"/>
</dbReference>
<reference evidence="8" key="1">
    <citation type="journal article" date="2014" name="BMC Evol. Biol.">
        <title>Chloroplast phylogenomic analysis resolves deep-level relationships within the green algal class Trebouxiophyceae.</title>
        <authorList>
            <person name="Lemieux C."/>
            <person name="Otis C."/>
            <person name="Turmel M."/>
        </authorList>
    </citation>
    <scope>NUCLEOTIDE SEQUENCE</scope>
</reference>
<keyword evidence="2 7" id="KW-0602">Photosynthesis</keyword>
<evidence type="ECO:0000256" key="3">
    <source>
        <dbReference type="ARBA" id="ARBA00022692"/>
    </source>
</evidence>
<dbReference type="AlphaFoldDB" id="A0A097KRA2"/>
<dbReference type="GO" id="GO:0009535">
    <property type="term" value="C:chloroplast thylakoid membrane"/>
    <property type="evidence" value="ECO:0007669"/>
    <property type="project" value="UniProtKB-SubCell"/>
</dbReference>
<keyword evidence="8" id="KW-0934">Plastid</keyword>
<feature type="transmembrane region" description="Helical" evidence="7">
    <location>
        <begin position="6"/>
        <end position="28"/>
    </location>
</feature>